<comment type="cofactor">
    <cofactor evidence="3">
        <name>Zn(2+)</name>
        <dbReference type="ChEBI" id="CHEBI:29105"/>
    </cofactor>
    <text evidence="3">Binds 2 Zn(2+) ions per subunit. One is catalytic and the other provides a structural contribution.</text>
</comment>
<dbReference type="OrthoDB" id="9803995at2"/>
<dbReference type="Pfam" id="PF01116">
    <property type="entry name" value="F_bP_aldolase"/>
    <property type="match status" value="1"/>
</dbReference>
<keyword evidence="5" id="KW-1185">Reference proteome</keyword>
<dbReference type="STRING" id="146817.SAMN04488502_11226"/>
<protein>
    <submittedName>
        <fullName evidence="4">Fructose-bisphosphate aldolase, class II</fullName>
    </submittedName>
</protein>
<dbReference type="SUPFAM" id="SSF51569">
    <property type="entry name" value="Aldolase"/>
    <property type="match status" value="1"/>
</dbReference>
<dbReference type="GO" id="GO:0005829">
    <property type="term" value="C:cytosol"/>
    <property type="evidence" value="ECO:0007669"/>
    <property type="project" value="TreeGrafter"/>
</dbReference>
<feature type="binding site" evidence="2">
    <location>
        <position position="175"/>
    </location>
    <ligand>
        <name>dihydroxyacetone phosphate</name>
        <dbReference type="ChEBI" id="CHEBI:57642"/>
    </ligand>
</feature>
<evidence type="ECO:0000256" key="2">
    <source>
        <dbReference type="PIRSR" id="PIRSR001359-2"/>
    </source>
</evidence>
<dbReference type="GO" id="GO:0005975">
    <property type="term" value="P:carbohydrate metabolic process"/>
    <property type="evidence" value="ECO:0007669"/>
    <property type="project" value="InterPro"/>
</dbReference>
<dbReference type="Gene3D" id="3.20.20.70">
    <property type="entry name" value="Aldolase class I"/>
    <property type="match status" value="1"/>
</dbReference>
<dbReference type="InterPro" id="IPR050246">
    <property type="entry name" value="Class_II_FBP_aldolase"/>
</dbReference>
<evidence type="ECO:0000313" key="5">
    <source>
        <dbReference type="Proteomes" id="UP000214880"/>
    </source>
</evidence>
<dbReference type="GO" id="GO:0008270">
    <property type="term" value="F:zinc ion binding"/>
    <property type="evidence" value="ECO:0007669"/>
    <property type="project" value="InterPro"/>
</dbReference>
<name>A0A1G9YRR7_9FIRM</name>
<dbReference type="NCBIfam" id="TIGR00167">
    <property type="entry name" value="cbbA"/>
    <property type="match status" value="1"/>
</dbReference>
<dbReference type="PANTHER" id="PTHR30304">
    <property type="entry name" value="D-TAGATOSE-1,6-BISPHOSPHATE ALDOLASE"/>
    <property type="match status" value="1"/>
</dbReference>
<dbReference type="InterPro" id="IPR013785">
    <property type="entry name" value="Aldolase_TIM"/>
</dbReference>
<dbReference type="PIRSF" id="PIRSF001359">
    <property type="entry name" value="F_bP_aldolase_II"/>
    <property type="match status" value="1"/>
</dbReference>
<feature type="binding site" evidence="3">
    <location>
        <position position="100"/>
    </location>
    <ligand>
        <name>Zn(2+)</name>
        <dbReference type="ChEBI" id="CHEBI:29105"/>
        <label>2</label>
    </ligand>
</feature>
<gene>
    <name evidence="4" type="ORF">SAMN04488502_11226</name>
</gene>
<organism evidence="4 5">
    <name type="scientific">Dendrosporobacter quercicolus</name>
    <dbReference type="NCBI Taxonomy" id="146817"/>
    <lineage>
        <taxon>Bacteria</taxon>
        <taxon>Bacillati</taxon>
        <taxon>Bacillota</taxon>
        <taxon>Negativicutes</taxon>
        <taxon>Selenomonadales</taxon>
        <taxon>Sporomusaceae</taxon>
        <taxon>Dendrosporobacter</taxon>
    </lineage>
</organism>
<accession>A0A1G9YRR7</accession>
<evidence type="ECO:0000313" key="4">
    <source>
        <dbReference type="EMBL" id="SDN11086.1"/>
    </source>
</evidence>
<dbReference type="CDD" id="cd00947">
    <property type="entry name" value="TBP_aldolase_IIB"/>
    <property type="match status" value="1"/>
</dbReference>
<dbReference type="InterPro" id="IPR000771">
    <property type="entry name" value="FBA_II"/>
</dbReference>
<feature type="active site" description="Proton donor" evidence="1">
    <location>
        <position position="78"/>
    </location>
</feature>
<evidence type="ECO:0000256" key="1">
    <source>
        <dbReference type="PIRSR" id="PIRSR001359-1"/>
    </source>
</evidence>
<dbReference type="PANTHER" id="PTHR30304:SF0">
    <property type="entry name" value="D-TAGATOSE-1,6-BISPHOSPHATE ALDOLASE SUBUNIT GATY-RELATED"/>
    <property type="match status" value="1"/>
</dbReference>
<feature type="binding site" evidence="3">
    <location>
        <position position="174"/>
    </location>
    <ligand>
        <name>Zn(2+)</name>
        <dbReference type="ChEBI" id="CHEBI:29105"/>
        <label>1</label>
        <note>catalytic</note>
    </ligand>
</feature>
<feature type="binding site" evidence="2">
    <location>
        <begin position="203"/>
        <end position="205"/>
    </location>
    <ligand>
        <name>dihydroxyacetone phosphate</name>
        <dbReference type="ChEBI" id="CHEBI:57642"/>
    </ligand>
</feature>
<keyword evidence="3" id="KW-0479">Metal-binding</keyword>
<dbReference type="GO" id="GO:0009025">
    <property type="term" value="F:tagatose-bisphosphate aldolase activity"/>
    <property type="evidence" value="ECO:0007669"/>
    <property type="project" value="TreeGrafter"/>
</dbReference>
<dbReference type="AlphaFoldDB" id="A0A1G9YRR7"/>
<dbReference type="RefSeq" id="WP_092074721.1">
    <property type="nucleotide sequence ID" value="NZ_FNHB01000012.1"/>
</dbReference>
<proteinExistence type="predicted"/>
<sequence>MLVNMRTMLVDAKQKKYGVPAANVWNEDSIQTAISTAEKYQSPLILAFYPAMVDILAVGKLAVERAGRAAVPVAVHLDHGQEFADAVKAVRAGFTSIMVDRSTCPFAQNVAEVKEIVSFAHAIDITVEAELGHVGKGAEYEQTKHEGLTDPREALRFVQETKVDCLAVAVGTSHGLYAGKPELQFERLRAIEQAVPVPLVLHGCSGTGDDNLKQAIGLGITKLNLYTDLDQAGYAALTQFLVPGKSSNMMEIESVMLSGYGEKLGHYMQLFGSVKRA</sequence>
<evidence type="ECO:0000256" key="3">
    <source>
        <dbReference type="PIRSR" id="PIRSR001359-3"/>
    </source>
</evidence>
<reference evidence="4 5" key="1">
    <citation type="submission" date="2016-10" db="EMBL/GenBank/DDBJ databases">
        <authorList>
            <person name="de Groot N.N."/>
        </authorList>
    </citation>
    <scope>NUCLEOTIDE SEQUENCE [LARGE SCALE GENOMIC DNA]</scope>
    <source>
        <strain evidence="4 5">DSM 1736</strain>
    </source>
</reference>
<feature type="binding site" evidence="3">
    <location>
        <position position="130"/>
    </location>
    <ligand>
        <name>Zn(2+)</name>
        <dbReference type="ChEBI" id="CHEBI:29105"/>
        <label>2</label>
    </ligand>
</feature>
<feature type="binding site" evidence="3">
    <location>
        <position position="202"/>
    </location>
    <ligand>
        <name>Zn(2+)</name>
        <dbReference type="ChEBI" id="CHEBI:29105"/>
        <label>1</label>
        <note>catalytic</note>
    </ligand>
</feature>
<keyword evidence="3" id="KW-0862">Zinc</keyword>
<dbReference type="EMBL" id="FNHB01000012">
    <property type="protein sequence ID" value="SDN11086.1"/>
    <property type="molecule type" value="Genomic_DNA"/>
</dbReference>
<feature type="binding site" evidence="2">
    <location>
        <begin position="224"/>
        <end position="227"/>
    </location>
    <ligand>
        <name>dihydroxyacetone phosphate</name>
        <dbReference type="ChEBI" id="CHEBI:57642"/>
    </ligand>
</feature>
<dbReference type="Proteomes" id="UP000214880">
    <property type="component" value="Unassembled WGS sequence"/>
</dbReference>
<feature type="binding site" evidence="3">
    <location>
        <position position="79"/>
    </location>
    <ligand>
        <name>Zn(2+)</name>
        <dbReference type="ChEBI" id="CHEBI:29105"/>
        <label>1</label>
        <note>catalytic</note>
    </ligand>
</feature>